<feature type="chain" id="PRO_5020284500" evidence="1">
    <location>
        <begin position="26"/>
        <end position="75"/>
    </location>
</feature>
<gene>
    <name evidence="2" type="ORF">M231_05359</name>
</gene>
<evidence type="ECO:0000313" key="2">
    <source>
        <dbReference type="EMBL" id="RXK37372.1"/>
    </source>
</evidence>
<proteinExistence type="predicted"/>
<organism evidence="2 3">
    <name type="scientific">Tremella mesenterica</name>
    <name type="common">Jelly fungus</name>
    <dbReference type="NCBI Taxonomy" id="5217"/>
    <lineage>
        <taxon>Eukaryota</taxon>
        <taxon>Fungi</taxon>
        <taxon>Dikarya</taxon>
        <taxon>Basidiomycota</taxon>
        <taxon>Agaricomycotina</taxon>
        <taxon>Tremellomycetes</taxon>
        <taxon>Tremellales</taxon>
        <taxon>Tremellaceae</taxon>
        <taxon>Tremella</taxon>
    </lineage>
</organism>
<accession>A0A4Q1BIC2</accession>
<reference evidence="2 3" key="1">
    <citation type="submission" date="2016-06" db="EMBL/GenBank/DDBJ databases">
        <title>Evolution of pathogenesis and genome organization in the Tremellales.</title>
        <authorList>
            <person name="Cuomo C."/>
            <person name="Litvintseva A."/>
            <person name="Heitman J."/>
            <person name="Chen Y."/>
            <person name="Sun S."/>
            <person name="Springer D."/>
            <person name="Dromer F."/>
            <person name="Young S."/>
            <person name="Zeng Q."/>
            <person name="Chapman S."/>
            <person name="Gujja S."/>
            <person name="Saif S."/>
            <person name="Birren B."/>
        </authorList>
    </citation>
    <scope>NUCLEOTIDE SEQUENCE [LARGE SCALE GENOMIC DNA]</scope>
    <source>
        <strain evidence="2 3">ATCC 28783</strain>
    </source>
</reference>
<evidence type="ECO:0000256" key="1">
    <source>
        <dbReference type="SAM" id="SignalP"/>
    </source>
</evidence>
<keyword evidence="3" id="KW-1185">Reference proteome</keyword>
<evidence type="ECO:0000313" key="3">
    <source>
        <dbReference type="Proteomes" id="UP000289152"/>
    </source>
</evidence>
<comment type="caution">
    <text evidence="2">The sequence shown here is derived from an EMBL/GenBank/DDBJ whole genome shotgun (WGS) entry which is preliminary data.</text>
</comment>
<dbReference type="EMBL" id="SDIL01000070">
    <property type="protein sequence ID" value="RXK37372.1"/>
    <property type="molecule type" value="Genomic_DNA"/>
</dbReference>
<feature type="signal peptide" evidence="1">
    <location>
        <begin position="1"/>
        <end position="25"/>
    </location>
</feature>
<dbReference type="PROSITE" id="PS51257">
    <property type="entry name" value="PROKAR_LIPOPROTEIN"/>
    <property type="match status" value="1"/>
</dbReference>
<dbReference type="AlphaFoldDB" id="A0A4Q1BIC2"/>
<dbReference type="Proteomes" id="UP000289152">
    <property type="component" value="Unassembled WGS sequence"/>
</dbReference>
<dbReference type="InParanoid" id="A0A4Q1BIC2"/>
<protein>
    <submittedName>
        <fullName evidence="2">Uncharacterized protein</fullName>
    </submittedName>
</protein>
<sequence length="75" mass="8002">MSPKPLIFILVLCLALTLLSCPVGASNQARFLALAGCRNVCNAVFEACVLRFGPNSPLVYVNCVAPHQTCLMFCG</sequence>
<name>A0A4Q1BIC2_TREME</name>
<keyword evidence="1" id="KW-0732">Signal</keyword>